<keyword evidence="3" id="KW-1185">Reference proteome</keyword>
<proteinExistence type="predicted"/>
<accession>A0A1A0HKE4</accession>
<feature type="compositionally biased region" description="Polar residues" evidence="1">
    <location>
        <begin position="527"/>
        <end position="544"/>
    </location>
</feature>
<dbReference type="InterPro" id="IPR050587">
    <property type="entry name" value="GNT1/Glycosyltrans_8"/>
</dbReference>
<keyword evidence="2" id="KW-0808">Transferase</keyword>
<reference evidence="2 3" key="1">
    <citation type="submission" date="2016-05" db="EMBL/GenBank/DDBJ databases">
        <title>Comparative genomics of biotechnologically important yeasts.</title>
        <authorList>
            <consortium name="DOE Joint Genome Institute"/>
            <person name="Riley R."/>
            <person name="Haridas S."/>
            <person name="Wolfe K.H."/>
            <person name="Lopes M.R."/>
            <person name="Hittinger C.T."/>
            <person name="Goker M."/>
            <person name="Salamov A."/>
            <person name="Wisecaver J."/>
            <person name="Long T.M."/>
            <person name="Aerts A.L."/>
            <person name="Barry K."/>
            <person name="Choi C."/>
            <person name="Clum A."/>
            <person name="Coughlan A.Y."/>
            <person name="Deshpande S."/>
            <person name="Douglass A.P."/>
            <person name="Hanson S.J."/>
            <person name="Klenk H.-P."/>
            <person name="LaButti K."/>
            <person name="Lapidus A."/>
            <person name="Lindquist E."/>
            <person name="Lipzen A."/>
            <person name="Meier-kolthoff J.P."/>
            <person name="Ohm R.A."/>
            <person name="Otillar R.P."/>
            <person name="Pangilinan J."/>
            <person name="Peng Y."/>
            <person name="Rokas A."/>
            <person name="Rosa C.A."/>
            <person name="Scheuner C."/>
            <person name="Sibirny A.A."/>
            <person name="Slot J.C."/>
            <person name="Stielow J.B."/>
            <person name="Sun H."/>
            <person name="Kurtzman C.P."/>
            <person name="Blackwell M."/>
            <person name="Grigoriev I.V."/>
            <person name="Jeffries T.W."/>
        </authorList>
    </citation>
    <scope>NUCLEOTIDE SEQUENCE [LARGE SCALE GENOMIC DNA]</scope>
    <source>
        <strain evidence="2 3">NRRL YB-4993</strain>
    </source>
</reference>
<feature type="region of interest" description="Disordered" evidence="1">
    <location>
        <begin position="518"/>
        <end position="546"/>
    </location>
</feature>
<dbReference type="Proteomes" id="UP000092555">
    <property type="component" value="Unassembled WGS sequence"/>
</dbReference>
<dbReference type="STRING" id="869754.A0A1A0HKE4"/>
<dbReference type="EMBL" id="LXTC01000001">
    <property type="protein sequence ID" value="OBA24273.1"/>
    <property type="molecule type" value="Genomic_DNA"/>
</dbReference>
<dbReference type="Pfam" id="PF01501">
    <property type="entry name" value="Glyco_transf_8"/>
    <property type="match status" value="1"/>
</dbReference>
<protein>
    <submittedName>
        <fullName evidence="2">Nucleotide-diphospho-sugar transferase</fullName>
    </submittedName>
</protein>
<gene>
    <name evidence="2" type="ORF">METBIDRAFT_37130</name>
</gene>
<evidence type="ECO:0000313" key="3">
    <source>
        <dbReference type="Proteomes" id="UP000092555"/>
    </source>
</evidence>
<dbReference type="SUPFAM" id="SSF53448">
    <property type="entry name" value="Nucleotide-diphospho-sugar transferases"/>
    <property type="match status" value="1"/>
</dbReference>
<dbReference type="GO" id="GO:0016757">
    <property type="term" value="F:glycosyltransferase activity"/>
    <property type="evidence" value="ECO:0007669"/>
    <property type="project" value="InterPro"/>
</dbReference>
<evidence type="ECO:0000313" key="2">
    <source>
        <dbReference type="EMBL" id="OBA24273.1"/>
    </source>
</evidence>
<evidence type="ECO:0000256" key="1">
    <source>
        <dbReference type="SAM" id="MobiDB-lite"/>
    </source>
</evidence>
<dbReference type="PANTHER" id="PTHR11183">
    <property type="entry name" value="GLYCOGENIN SUBFAMILY MEMBER"/>
    <property type="match status" value="1"/>
</dbReference>
<dbReference type="Gene3D" id="3.90.550.10">
    <property type="entry name" value="Spore Coat Polysaccharide Biosynthesis Protein SpsA, Chain A"/>
    <property type="match status" value="1"/>
</dbReference>
<dbReference type="GeneID" id="30029799"/>
<feature type="region of interest" description="Disordered" evidence="1">
    <location>
        <begin position="432"/>
        <end position="455"/>
    </location>
</feature>
<dbReference type="OrthoDB" id="2014201at2759"/>
<dbReference type="InterPro" id="IPR029044">
    <property type="entry name" value="Nucleotide-diphossugar_trans"/>
</dbReference>
<dbReference type="AlphaFoldDB" id="A0A1A0HKE4"/>
<name>A0A1A0HKE4_9ASCO</name>
<dbReference type="InterPro" id="IPR002495">
    <property type="entry name" value="Glyco_trans_8"/>
</dbReference>
<sequence length="566" mass="64343">MFAVATLLYDPKYLPGALVLGHTLRKIAPQDIKLVILIEKPRFSEWQLGLLAELWDDLVDTQVSESLLHKKLCQDLRRPELAKTFTKIELWNLPYEKVLYLDADVLPLEGHNVVTDLLKLDFFRGKILAAPDSGFPDIFNSGVFALTPNEQDYSNLVGLVTSDDTDISFDGTDQGLLNQYFNSNPDWVSSLLLSGKKDVKDLSRLDTLNWIRIPFLYNTTPNAQYQYYPALKHFGYPDASPAAEAGQHSSDFGKGESDARPGLLNVSPYENIALEHFMTGASRAQVSVIHFIGASKPWNNESSPLFEKWWLQWYEYSKGKLIDDIMRRQKYAISINRLELPSAGKKDLGMKQVQTPADLCNPSNYQHLRSAVSEANASVWDATKESPPHDAPVHSSFDLRKETFKNDWDEFEQQEKSHREHAMNTSQMAQIFEGQSHSQTKSRAAQAKQSPLQTSHEFGVHEEQIAERVFDERSDYTPHHLLMMTDRNSLVNSVQAPRLASTTTKDPVEDLDEQLARASVAERIPAEQSNGSNQRPEIASNTTFEPAMPKIFPWEYRDMKPERVWE</sequence>
<organism evidence="2 3">
    <name type="scientific">Metschnikowia bicuspidata var. bicuspidata NRRL YB-4993</name>
    <dbReference type="NCBI Taxonomy" id="869754"/>
    <lineage>
        <taxon>Eukaryota</taxon>
        <taxon>Fungi</taxon>
        <taxon>Dikarya</taxon>
        <taxon>Ascomycota</taxon>
        <taxon>Saccharomycotina</taxon>
        <taxon>Pichiomycetes</taxon>
        <taxon>Metschnikowiaceae</taxon>
        <taxon>Metschnikowia</taxon>
    </lineage>
</organism>
<comment type="caution">
    <text evidence="2">The sequence shown here is derived from an EMBL/GenBank/DDBJ whole genome shotgun (WGS) entry which is preliminary data.</text>
</comment>
<dbReference type="RefSeq" id="XP_018714754.1">
    <property type="nucleotide sequence ID" value="XM_018856823.1"/>
</dbReference>